<protein>
    <recommendedName>
        <fullName evidence="3">NADH oxidase</fullName>
    </recommendedName>
</protein>
<organism evidence="1 2">
    <name type="scientific">Bradyrhizobium centrolobii</name>
    <dbReference type="NCBI Taxonomy" id="1505087"/>
    <lineage>
        <taxon>Bacteria</taxon>
        <taxon>Pseudomonadati</taxon>
        <taxon>Pseudomonadota</taxon>
        <taxon>Alphaproteobacteria</taxon>
        <taxon>Hyphomicrobiales</taxon>
        <taxon>Nitrobacteraceae</taxon>
        <taxon>Bradyrhizobium</taxon>
    </lineage>
</organism>
<evidence type="ECO:0008006" key="3">
    <source>
        <dbReference type="Google" id="ProtNLM"/>
    </source>
</evidence>
<dbReference type="STRING" id="1505087.AYJ54_15490"/>
<dbReference type="InterPro" id="IPR009531">
    <property type="entry name" value="DUF1150"/>
</dbReference>
<accession>A0A176YLZ1</accession>
<evidence type="ECO:0000313" key="1">
    <source>
        <dbReference type="EMBL" id="OAF08142.1"/>
    </source>
</evidence>
<name>A0A176YLZ1_9BRAD</name>
<dbReference type="Pfam" id="PF06620">
    <property type="entry name" value="DUF1150"/>
    <property type="match status" value="1"/>
</dbReference>
<proteinExistence type="predicted"/>
<dbReference type="EMBL" id="LUUB01000063">
    <property type="protein sequence ID" value="OAF08142.1"/>
    <property type="molecule type" value="Genomic_DNA"/>
</dbReference>
<dbReference type="AlphaFoldDB" id="A0A176YLZ1"/>
<evidence type="ECO:0000313" key="2">
    <source>
        <dbReference type="Proteomes" id="UP000076959"/>
    </source>
</evidence>
<dbReference type="RefSeq" id="WP_063701533.1">
    <property type="nucleotide sequence ID" value="NZ_LUUB01000063.1"/>
</dbReference>
<gene>
    <name evidence="1" type="ORF">AYJ54_15490</name>
</gene>
<keyword evidence="2" id="KW-1185">Reference proteome</keyword>
<dbReference type="OrthoDB" id="7865555at2"/>
<reference evidence="1 2" key="1">
    <citation type="submission" date="2016-03" db="EMBL/GenBank/DDBJ databases">
        <title>Draft Genome Sequence of the Strain BR 10245 (Bradyrhizobium sp.) isolated from nodules of Centrolobium paraense.</title>
        <authorList>
            <person name="Simoes-Araujo J.L.Sr."/>
            <person name="Barauna A.C."/>
            <person name="Silva K."/>
            <person name="Zilli J.E."/>
        </authorList>
    </citation>
    <scope>NUCLEOTIDE SEQUENCE [LARGE SCALE GENOMIC DNA]</scope>
    <source>
        <strain evidence="1 2">BR 10245</strain>
    </source>
</reference>
<dbReference type="Proteomes" id="UP000076959">
    <property type="component" value="Unassembled WGS sequence"/>
</dbReference>
<comment type="caution">
    <text evidence="1">The sequence shown here is derived from an EMBL/GenBank/DDBJ whole genome shotgun (WGS) entry which is preliminary data.</text>
</comment>
<sequence>MNDGYVAYEYEAKNVSTETLATLGEGHIAYVKQIRSEDVPDLFPEAPKIAPGIKLFALHAADGTPIMLTDSREAAIANAWSNELQAVSVH</sequence>